<dbReference type="InterPro" id="IPR002716">
    <property type="entry name" value="PIN_dom"/>
</dbReference>
<dbReference type="Gene3D" id="2.20.70.10">
    <property type="match status" value="1"/>
</dbReference>
<dbReference type="PROSITE" id="PS50020">
    <property type="entry name" value="WW_DOMAIN_2"/>
    <property type="match status" value="1"/>
</dbReference>
<dbReference type="InterPro" id="IPR052626">
    <property type="entry name" value="SWT1_Regulator"/>
</dbReference>
<comment type="caution">
    <text evidence="3">The sequence shown here is derived from an EMBL/GenBank/DDBJ whole genome shotgun (WGS) entry which is preliminary data.</text>
</comment>
<feature type="compositionally biased region" description="Basic residues" evidence="1">
    <location>
        <begin position="72"/>
        <end position="83"/>
    </location>
</feature>
<feature type="domain" description="WW" evidence="2">
    <location>
        <begin position="9"/>
        <end position="44"/>
    </location>
</feature>
<reference evidence="3 4" key="1">
    <citation type="submission" date="2022-05" db="EMBL/GenBank/DDBJ databases">
        <authorList>
            <consortium name="Genoscope - CEA"/>
            <person name="William W."/>
        </authorList>
    </citation>
    <scope>NUCLEOTIDE SEQUENCE [LARGE SCALE GENOMIC DNA]</scope>
</reference>
<proteinExistence type="predicted"/>
<evidence type="ECO:0000259" key="2">
    <source>
        <dbReference type="PROSITE" id="PS50020"/>
    </source>
</evidence>
<dbReference type="PANTHER" id="PTHR16161">
    <property type="entry name" value="TRANSCRIPTIONAL PROTEIN SWT1"/>
    <property type="match status" value="1"/>
</dbReference>
<feature type="region of interest" description="Disordered" evidence="1">
    <location>
        <begin position="184"/>
        <end position="212"/>
    </location>
</feature>
<feature type="compositionally biased region" description="Basic and acidic residues" evidence="1">
    <location>
        <begin position="745"/>
        <end position="758"/>
    </location>
</feature>
<evidence type="ECO:0000313" key="3">
    <source>
        <dbReference type="EMBL" id="CAH3142764.1"/>
    </source>
</evidence>
<dbReference type="SUPFAM" id="SSF51045">
    <property type="entry name" value="WW domain"/>
    <property type="match status" value="1"/>
</dbReference>
<dbReference type="CDD" id="cd18727">
    <property type="entry name" value="PIN_Swt1-like"/>
    <property type="match status" value="1"/>
</dbReference>
<feature type="compositionally biased region" description="Basic and acidic residues" evidence="1">
    <location>
        <begin position="39"/>
        <end position="54"/>
    </location>
</feature>
<accession>A0AAU9XAX4</accession>
<evidence type="ECO:0000313" key="4">
    <source>
        <dbReference type="Proteomes" id="UP001159428"/>
    </source>
</evidence>
<dbReference type="EMBL" id="CALNXJ010000037">
    <property type="protein sequence ID" value="CAH3142764.1"/>
    <property type="molecule type" value="Genomic_DNA"/>
</dbReference>
<dbReference type="Gene3D" id="3.40.50.1010">
    <property type="entry name" value="5'-nuclease"/>
    <property type="match status" value="1"/>
</dbReference>
<dbReference type="GO" id="GO:0005634">
    <property type="term" value="C:nucleus"/>
    <property type="evidence" value="ECO:0007669"/>
    <property type="project" value="TreeGrafter"/>
</dbReference>
<gene>
    <name evidence="3" type="ORF">PMEA_00020214</name>
</gene>
<organism evidence="3 4">
    <name type="scientific">Pocillopora meandrina</name>
    <dbReference type="NCBI Taxonomy" id="46732"/>
    <lineage>
        <taxon>Eukaryota</taxon>
        <taxon>Metazoa</taxon>
        <taxon>Cnidaria</taxon>
        <taxon>Anthozoa</taxon>
        <taxon>Hexacorallia</taxon>
        <taxon>Scleractinia</taxon>
        <taxon>Astrocoeniina</taxon>
        <taxon>Pocilloporidae</taxon>
        <taxon>Pocillopora</taxon>
    </lineage>
</organism>
<evidence type="ECO:0000256" key="1">
    <source>
        <dbReference type="SAM" id="MobiDB-lite"/>
    </source>
</evidence>
<name>A0AAU9XAX4_9CNID</name>
<sequence length="927" mass="103176">MNCADVDDRPLPTGWICRQSKSRRDKHYYFNTITRESSWKHPLDTPLSHDDSSVHSKGSVSKKEFGSDGSSARKKNKKSKKHKIPDPGHSVSEKLSSPTGDSGQDNEIPISKMTEAVLNSTCQEQICSNSKACRISAWVNSVDTTYTPSEQGSCVSVPCLQSAESDEVSVGDFPLKKFYRRPTNEQNVSGNATGKLLKKNNANNDKINNSTRLDSRSMWHPYKKGYMPSGNNVRLHNGISRNSMQGTQSPASFSAVHTPFSPLSRHPTVLGTNSDKTDSRQKLPGSHVAYQTQSEEEMQLDSQMSFISYGNVGYEAETSKPQQFDSNDDAMEIDNYEELKDQIRAELQGIRSEFVLDPLMVEAETSRPSKVSYKDTLYIILDTNVLLSHLKLISELKDFPIEGVARPVLVVPWIVIQELDSLKSDSWRVKKGKLVTETNQNGKLGVDILARQAVKFLHLCFESNHARVRGQTVSEAREMMENCAIENPNNDDKILQCCLLFQRKAENGFAVLFSNDQNLCSKAIINGIKAFSHQSLVTGLKELFQSSAIVLKKGYFQDYYKELQRQEVLADMRAKADDLVCELQCVMREGLAVVVETEMRAAYEDLWDKIVFIKPPWTLADLLQLLDKHWIAVFGQVFERKIKTTVENLRKHFSGSGGSPGCLANASVVMDRAHDLFECIAQRSCYNGAITKCVTAIIVLQKRCKEFHSDQAQSTGAQASVVMGPPRVPALHGPGTGYSPPSLSKETEKEKFSAKLEEGSEESSSVHEINTAEADSNPHALVLSTFETIWNAVNQFSAQIFNGVGFPHPIPQNILKDLAKPSREQAVQFLSRLCSCLAFVVAAIQSVLQEPKGSEAGNFQMFENLLKAVTQFFQEILSMNTNVTVTDLFKFARDPNARMGLIQGCSQLDRALATLQQCSTWVVSSEL</sequence>
<dbReference type="CDD" id="cd00201">
    <property type="entry name" value="WW"/>
    <property type="match status" value="1"/>
</dbReference>
<dbReference type="InterPro" id="IPR029060">
    <property type="entry name" value="PIN-like_dom_sf"/>
</dbReference>
<feature type="region of interest" description="Disordered" evidence="1">
    <location>
        <begin position="39"/>
        <end position="107"/>
    </location>
</feature>
<dbReference type="InterPro" id="IPR001202">
    <property type="entry name" value="WW_dom"/>
</dbReference>
<dbReference type="AlphaFoldDB" id="A0AAU9XAX4"/>
<dbReference type="SMART" id="SM00456">
    <property type="entry name" value="WW"/>
    <property type="match status" value="1"/>
</dbReference>
<protein>
    <recommendedName>
        <fullName evidence="2">WW domain-containing protein</fullName>
    </recommendedName>
</protein>
<feature type="region of interest" description="Disordered" evidence="1">
    <location>
        <begin position="263"/>
        <end position="285"/>
    </location>
</feature>
<dbReference type="SUPFAM" id="SSF88723">
    <property type="entry name" value="PIN domain-like"/>
    <property type="match status" value="1"/>
</dbReference>
<feature type="compositionally biased region" description="Polar residues" evidence="1">
    <location>
        <begin position="93"/>
        <end position="105"/>
    </location>
</feature>
<feature type="region of interest" description="Disordered" evidence="1">
    <location>
        <begin position="715"/>
        <end position="769"/>
    </location>
</feature>
<dbReference type="SMART" id="SM00670">
    <property type="entry name" value="PINc"/>
    <property type="match status" value="1"/>
</dbReference>
<feature type="compositionally biased region" description="Low complexity" evidence="1">
    <location>
        <begin position="190"/>
        <end position="209"/>
    </location>
</feature>
<dbReference type="InterPro" id="IPR036020">
    <property type="entry name" value="WW_dom_sf"/>
</dbReference>
<dbReference type="Proteomes" id="UP001159428">
    <property type="component" value="Unassembled WGS sequence"/>
</dbReference>
<dbReference type="Pfam" id="PF00397">
    <property type="entry name" value="WW"/>
    <property type="match status" value="1"/>
</dbReference>
<dbReference type="PANTHER" id="PTHR16161:SF0">
    <property type="entry name" value="TRANSCRIPTIONAL PROTEIN SWT1"/>
    <property type="match status" value="1"/>
</dbReference>
<keyword evidence="4" id="KW-1185">Reference proteome</keyword>
<dbReference type="Pfam" id="PF13638">
    <property type="entry name" value="PIN_4"/>
    <property type="match status" value="1"/>
</dbReference>